<dbReference type="PANTHER" id="PTHR22988:SF66">
    <property type="entry name" value="SERINE_THREONINE-PROTEIN KINASE GENGHIS KHAN"/>
    <property type="match status" value="1"/>
</dbReference>
<dbReference type="SMART" id="SM00220">
    <property type="entry name" value="S_TKc"/>
    <property type="match status" value="1"/>
</dbReference>
<reference evidence="26" key="1">
    <citation type="journal article" date="2013" name="Philos. Trans. R. Soc. Lond., B, Biol. Sci.">
        <title>Functional endogenous viral elements in the genome of the parasitoid wasp Cotesia congregata: insights into the evolutionary dynamics of bracoviruses.</title>
        <authorList>
            <person name="Bezier A."/>
            <person name="Louis F."/>
            <person name="Jancek S."/>
            <person name="Periquet G."/>
            <person name="Theze J."/>
            <person name="Gyapay G."/>
            <person name="Musset K."/>
            <person name="Lesobre J."/>
            <person name="Lenoble P."/>
            <person name="Dupuy C."/>
            <person name="Gundersen-Rindal D."/>
            <person name="Herniou E.A.Drezen.J.M."/>
        </authorList>
    </citation>
    <scope>NUCLEOTIDE SEQUENCE</scope>
</reference>
<feature type="binding site" evidence="17">
    <location>
        <position position="141"/>
    </location>
    <ligand>
        <name>ATP</name>
        <dbReference type="ChEBI" id="CHEBI:30616"/>
    </ligand>
</feature>
<feature type="compositionally biased region" description="Pro residues" evidence="19">
    <location>
        <begin position="1668"/>
        <end position="1681"/>
    </location>
</feature>
<dbReference type="Pfam" id="PF00130">
    <property type="entry name" value="C1_1"/>
    <property type="match status" value="1"/>
</dbReference>
<dbReference type="InterPro" id="IPR011993">
    <property type="entry name" value="PH-like_dom_sf"/>
</dbReference>
<feature type="compositionally biased region" description="Polar residues" evidence="19">
    <location>
        <begin position="1743"/>
        <end position="1752"/>
    </location>
</feature>
<dbReference type="SUPFAM" id="SSF50729">
    <property type="entry name" value="PH domain-like"/>
    <property type="match status" value="1"/>
</dbReference>
<evidence type="ECO:0000256" key="2">
    <source>
        <dbReference type="ARBA" id="ARBA00005719"/>
    </source>
</evidence>
<evidence type="ECO:0000256" key="11">
    <source>
        <dbReference type="ARBA" id="ARBA00022833"/>
    </source>
</evidence>
<evidence type="ECO:0000256" key="7">
    <source>
        <dbReference type="ARBA" id="ARBA00022723"/>
    </source>
</evidence>
<accession>S6D9M9</accession>
<feature type="compositionally biased region" description="Polar residues" evidence="19">
    <location>
        <begin position="1691"/>
        <end position="1703"/>
    </location>
</feature>
<dbReference type="PROSITE" id="PS50003">
    <property type="entry name" value="PH_DOMAIN"/>
    <property type="match status" value="1"/>
</dbReference>
<feature type="coiled-coil region" evidence="18">
    <location>
        <begin position="550"/>
        <end position="840"/>
    </location>
</feature>
<dbReference type="GO" id="GO:0005524">
    <property type="term" value="F:ATP binding"/>
    <property type="evidence" value="ECO:0007669"/>
    <property type="project" value="UniProtKB-UniRule"/>
</dbReference>
<dbReference type="InterPro" id="IPR000961">
    <property type="entry name" value="AGC-kinase_C"/>
</dbReference>
<evidence type="ECO:0000256" key="9">
    <source>
        <dbReference type="ARBA" id="ARBA00022771"/>
    </source>
</evidence>
<dbReference type="InterPro" id="IPR011009">
    <property type="entry name" value="Kinase-like_dom_sf"/>
</dbReference>
<evidence type="ECO:0000256" key="13">
    <source>
        <dbReference type="ARBA" id="ARBA00022842"/>
    </source>
</evidence>
<dbReference type="InterPro" id="IPR020454">
    <property type="entry name" value="DAG/PE-bd"/>
</dbReference>
<dbReference type="CDD" id="cd20809">
    <property type="entry name" value="C1_MRCK"/>
    <property type="match status" value="1"/>
</dbReference>
<evidence type="ECO:0000256" key="12">
    <source>
        <dbReference type="ARBA" id="ARBA00022840"/>
    </source>
</evidence>
<feature type="domain" description="Phorbol-ester/DAG-type" evidence="22">
    <location>
        <begin position="1056"/>
        <end position="1106"/>
    </location>
</feature>
<dbReference type="SMART" id="SM00109">
    <property type="entry name" value="C1"/>
    <property type="match status" value="1"/>
</dbReference>
<feature type="region of interest" description="Disordered" evidence="19">
    <location>
        <begin position="526"/>
        <end position="546"/>
    </location>
</feature>
<evidence type="ECO:0000256" key="8">
    <source>
        <dbReference type="ARBA" id="ARBA00022741"/>
    </source>
</evidence>
<dbReference type="SUPFAM" id="SSF57889">
    <property type="entry name" value="Cysteine-rich domain"/>
    <property type="match status" value="1"/>
</dbReference>
<evidence type="ECO:0000259" key="25">
    <source>
        <dbReference type="PROSITE" id="PS51285"/>
    </source>
</evidence>
<evidence type="ECO:0000256" key="19">
    <source>
        <dbReference type="SAM" id="MobiDB-lite"/>
    </source>
</evidence>
<dbReference type="PROSITE" id="PS00479">
    <property type="entry name" value="ZF_DAG_PE_1"/>
    <property type="match status" value="1"/>
</dbReference>
<comment type="catalytic activity">
    <reaction evidence="16">
        <text>L-seryl-[protein] + ATP = O-phospho-L-seryl-[protein] + ADP + H(+)</text>
        <dbReference type="Rhea" id="RHEA:17989"/>
        <dbReference type="Rhea" id="RHEA-COMP:9863"/>
        <dbReference type="Rhea" id="RHEA-COMP:11604"/>
        <dbReference type="ChEBI" id="CHEBI:15378"/>
        <dbReference type="ChEBI" id="CHEBI:29999"/>
        <dbReference type="ChEBI" id="CHEBI:30616"/>
        <dbReference type="ChEBI" id="CHEBI:83421"/>
        <dbReference type="ChEBI" id="CHEBI:456216"/>
        <dbReference type="EC" id="2.7.11.1"/>
    </reaction>
</comment>
<evidence type="ECO:0000259" key="23">
    <source>
        <dbReference type="PROSITE" id="PS50108"/>
    </source>
</evidence>
<dbReference type="PROSITE" id="PS50108">
    <property type="entry name" value="CRIB"/>
    <property type="match status" value="1"/>
</dbReference>
<protein>
    <recommendedName>
        <fullName evidence="3">non-specific serine/threonine protein kinase</fullName>
        <ecNumber evidence="3">2.7.11.1</ecNumber>
    </recommendedName>
</protein>
<feature type="domain" description="CNH" evidence="24">
    <location>
        <begin position="1271"/>
        <end position="1549"/>
    </location>
</feature>
<feature type="domain" description="Protein kinase" evidence="21">
    <location>
        <begin position="112"/>
        <end position="379"/>
    </location>
</feature>
<name>S6D9M9_COTCN</name>
<dbReference type="PROSITE" id="PS50219">
    <property type="entry name" value="CNH"/>
    <property type="match status" value="1"/>
</dbReference>
<dbReference type="InterPro" id="IPR017441">
    <property type="entry name" value="Protein_kinase_ATP_BS"/>
</dbReference>
<feature type="domain" description="CRIB" evidence="23">
    <location>
        <begin position="1609"/>
        <end position="1622"/>
    </location>
</feature>
<dbReference type="InterPro" id="IPR057529">
    <property type="entry name" value="MRCK/ROCK_PH"/>
</dbReference>
<keyword evidence="9" id="KW-0863">Zinc-finger</keyword>
<dbReference type="Gene3D" id="2.30.29.30">
    <property type="entry name" value="Pleckstrin-homology domain (PH domain)/Phosphotyrosine-binding domain (PTB)"/>
    <property type="match status" value="1"/>
</dbReference>
<feature type="domain" description="PH" evidence="20">
    <location>
        <begin position="1126"/>
        <end position="1245"/>
    </location>
</feature>
<evidence type="ECO:0000259" key="22">
    <source>
        <dbReference type="PROSITE" id="PS50081"/>
    </source>
</evidence>
<dbReference type="InterPro" id="IPR001849">
    <property type="entry name" value="PH_domain"/>
</dbReference>
<dbReference type="InterPro" id="IPR031597">
    <property type="entry name" value="KELK"/>
</dbReference>
<feature type="region of interest" description="Disordered" evidence="19">
    <location>
        <begin position="1641"/>
        <end position="1793"/>
    </location>
</feature>
<dbReference type="EC" id="2.7.11.1" evidence="3"/>
<dbReference type="InterPro" id="IPR000719">
    <property type="entry name" value="Prot_kinase_dom"/>
</dbReference>
<dbReference type="Pfam" id="PF25346">
    <property type="entry name" value="PH_MRCK"/>
    <property type="match status" value="1"/>
</dbReference>
<evidence type="ECO:0000256" key="16">
    <source>
        <dbReference type="ARBA" id="ARBA00048679"/>
    </source>
</evidence>
<dbReference type="PROSITE" id="PS51285">
    <property type="entry name" value="AGC_KINASE_CTER"/>
    <property type="match status" value="1"/>
</dbReference>
<sequence>MASTKDPDKGSNRIKAQIMSNPTEHSFPMDIVSGGVAGRLRQLENLFISGPVQGGKIGHTFSIETLIDVLLILYDECCNSSLRREKTVSDFIEFVKPVAACIKSLQLCREDFEIIKVIGRGAFGEVCVVKMRESDKVFAMKILNKWEMLKRAETACFREERDVLVYGDRRWITNLHYAFQDDNNLYLVMDYYCGGDLLTLLSKFEDRLPEDMARFYIAEMVLAIGSIHDLRYVHRDIKPDNVLLDANGHIRLADFGSCLRLFEDGTVQSNVAVGTPDYISPEILRAMEDGQGRYGPECDWWSLGVCMYEMLYGETPFYAESLVETYGRIMNHKNCFDFPTDDTYDVSDEAKDLMRKLICSSEFRLGQNGIEDFKKHPWFNGVNWDTLRDSTAPYIPEVSSPTDTSNFDVDDNDVRSSDAVPPSANSAFSALHLPFIGFSFTQGSCISDLGSLTVLPPRKDKSIEVLEEENSRLLQSMADLKNQLAVGTTTTPPTVSPDSNTATRKLQDEINTLTKRNCELESQLKSLETNSSAAQRDLRSKDNGGDVGKIQELEKLIRVLRAEKEEATKEKLDTQEKLKLQDKELKDALTQRKLAMAEYTEVTDKLSELRQQKQKLSRQVRDKEEELEVVMQKVDSLRHDIRKAEKLRRELENRVEEAMAETSKERKLRERSEEYCKQMQEETEKIRQRSVGNDASANHALATQEINRLKSEVEQLEIQYNENLSQQQSRYNTEIRSLQEQLHEAESRRELLEREVQVTKDKLDAARLENITDSEETISELSRRHEREKIMLAEENKKLILELNSMTDSVNRIQGERRQLEEEYEELRNKKEAIAQWEAQITEIIQWVSDEKDARGYLQALATKMTEELEFLKHSGGVGGVGSTSTMSDKNWRNRRSQKLDKMELLNLQSSLQSEIQAKQAISEELTKTRSDLIAAQKELRDFRQRMDSMSHEVKRKEMQIKELQSRVETNDGFLERPTSQMSYLEHFLKETAGSTRHGSVDSVEGDIEDNRAPSLTSSKSNLSELSIDPTSPLSHELLNKSSAHSQAALQPKPKSHQFLVRTFSAPTKCNHCTSLMVGLTRQGVVCEVCGFACHMPCCDKVPAMCPVPHDKTKRPLGIDPTRGIGTAYEGYVKVPKMGGVKKGWIRQFVVVCDFKLFLYDISPDRNALPSVYVSQVLDMRDSEFGVSSVRESDVIHATKKDIPCIFRITTSLLEPPGLRNHTLMLADTESEKTKWVVALGELHRILKKNNLPNTTVFRAKELLDNTLAVVKNVMSGAIIDPDRLVIGTEEGLFCLDLDRSEVAKVGEGKKIYLLEYITEEQLIVVLSGKQRHVRLVPVRALDGDEVEWIKVAETKGCITLTTGLVRRNPLTYCLCVAIKKQNASHVMIYEVTRTKTRHKRIHELMLPCHAQTLQVLSEGRLCVGYPSGFSIYSILGDHHPISLVHPENTLLGFLTYSAVDAMRCIELPRGEFLLVFQTLAVYVDSQGRKSRDREIMYPAVPTAVSYCEGYLLIYSETHVDVFDCTTGDWLQTLNVKRARPLNISGSLTTSLINDMPYVIHLSNLHQRELLNLIPVDGSGRQITRPRRRFSLREGNRGVRPTDRRSKMISAPTNFNHISHMGPGNGIQIQRLLDLPTTLETADQQQYSSHHSASHLHQNPQQRFYGPVQPPSKPAPLPPRHPPSDTRRLSSHMSRNSGYSPHNGSTSSRRGPAPPRPTATPPSLPRTPVDQTESESLHMRSHTPLSLGSIASLQDKDHATGGSPRHSIASNNSSNPSTPPSPAHDHGSSSYDS</sequence>
<dbReference type="GO" id="GO:0005856">
    <property type="term" value="C:cytoskeleton"/>
    <property type="evidence" value="ECO:0007669"/>
    <property type="project" value="TreeGrafter"/>
</dbReference>
<dbReference type="InterPro" id="IPR008271">
    <property type="entry name" value="Ser/Thr_kinase_AS"/>
</dbReference>
<evidence type="ECO:0000259" key="24">
    <source>
        <dbReference type="PROSITE" id="PS50219"/>
    </source>
</evidence>
<evidence type="ECO:0000256" key="4">
    <source>
        <dbReference type="ARBA" id="ARBA00022527"/>
    </source>
</evidence>
<dbReference type="SMART" id="SM00285">
    <property type="entry name" value="PBD"/>
    <property type="match status" value="1"/>
</dbReference>
<evidence type="ECO:0000256" key="3">
    <source>
        <dbReference type="ARBA" id="ARBA00012513"/>
    </source>
</evidence>
<keyword evidence="4 26" id="KW-0723">Serine/threonine-protein kinase</keyword>
<dbReference type="PANTHER" id="PTHR22988">
    <property type="entry name" value="MYOTONIC DYSTROPHY S/T KINASE-RELATED"/>
    <property type="match status" value="1"/>
</dbReference>
<dbReference type="InterPro" id="IPR001180">
    <property type="entry name" value="CNH_dom"/>
</dbReference>
<evidence type="ECO:0000313" key="26">
    <source>
        <dbReference type="EMBL" id="CCQ71366.1"/>
    </source>
</evidence>
<dbReference type="Pfam" id="PF00069">
    <property type="entry name" value="Pkinase"/>
    <property type="match status" value="1"/>
</dbReference>
<dbReference type="InterPro" id="IPR046349">
    <property type="entry name" value="C1-like_sf"/>
</dbReference>
<keyword evidence="8 17" id="KW-0547">Nucleotide-binding</keyword>
<dbReference type="InterPro" id="IPR050839">
    <property type="entry name" value="Rho-assoc_Ser/Thr_Kinase"/>
</dbReference>
<keyword evidence="5" id="KW-0597">Phosphoprotein</keyword>
<keyword evidence="7" id="KW-0479">Metal-binding</keyword>
<proteinExistence type="inferred from homology"/>
<dbReference type="SUPFAM" id="SSF56112">
    <property type="entry name" value="Protein kinase-like (PK-like)"/>
    <property type="match status" value="1"/>
</dbReference>
<dbReference type="CDD" id="cd01243">
    <property type="entry name" value="PH_MRCK"/>
    <property type="match status" value="1"/>
</dbReference>
<evidence type="ECO:0000256" key="18">
    <source>
        <dbReference type="SAM" id="Coils"/>
    </source>
</evidence>
<feature type="coiled-coil region" evidence="18">
    <location>
        <begin position="926"/>
        <end position="967"/>
    </location>
</feature>
<dbReference type="Gene3D" id="1.10.510.10">
    <property type="entry name" value="Transferase(Phosphotransferase) domain 1"/>
    <property type="match status" value="1"/>
</dbReference>
<keyword evidence="6" id="KW-0808">Transferase</keyword>
<evidence type="ECO:0000256" key="5">
    <source>
        <dbReference type="ARBA" id="ARBA00022553"/>
    </source>
</evidence>
<dbReference type="PROSITE" id="PS50081">
    <property type="entry name" value="ZF_DAG_PE_2"/>
    <property type="match status" value="1"/>
</dbReference>
<comment type="cofactor">
    <cofactor evidence="1">
        <name>Mg(2+)</name>
        <dbReference type="ChEBI" id="CHEBI:18420"/>
    </cofactor>
</comment>
<comment type="catalytic activity">
    <reaction evidence="15">
        <text>L-threonyl-[protein] + ATP = O-phospho-L-threonyl-[protein] + ADP + H(+)</text>
        <dbReference type="Rhea" id="RHEA:46608"/>
        <dbReference type="Rhea" id="RHEA-COMP:11060"/>
        <dbReference type="Rhea" id="RHEA-COMP:11605"/>
        <dbReference type="ChEBI" id="CHEBI:15378"/>
        <dbReference type="ChEBI" id="CHEBI:30013"/>
        <dbReference type="ChEBI" id="CHEBI:30616"/>
        <dbReference type="ChEBI" id="CHEBI:61977"/>
        <dbReference type="ChEBI" id="CHEBI:456216"/>
        <dbReference type="EC" id="2.7.11.1"/>
    </reaction>
</comment>
<dbReference type="CDD" id="cd00132">
    <property type="entry name" value="CRIB"/>
    <property type="match status" value="1"/>
</dbReference>
<keyword evidence="14 18" id="KW-0175">Coiled coil</keyword>
<feature type="compositionally biased region" description="Polar residues" evidence="19">
    <location>
        <begin position="1014"/>
        <end position="1036"/>
    </location>
</feature>
<feature type="compositionally biased region" description="Low complexity" evidence="19">
    <location>
        <begin position="1644"/>
        <end position="1658"/>
    </location>
</feature>
<dbReference type="Gene3D" id="3.30.60.20">
    <property type="match status" value="1"/>
</dbReference>
<dbReference type="InterPro" id="IPR017892">
    <property type="entry name" value="Pkinase_C"/>
</dbReference>
<keyword evidence="10 26" id="KW-0418">Kinase</keyword>
<keyword evidence="12 17" id="KW-0067">ATP-binding</keyword>
<evidence type="ECO:0000259" key="20">
    <source>
        <dbReference type="PROSITE" id="PS50003"/>
    </source>
</evidence>
<evidence type="ECO:0000256" key="17">
    <source>
        <dbReference type="PROSITE-ProRule" id="PRU10141"/>
    </source>
</evidence>
<dbReference type="PROSITE" id="PS00108">
    <property type="entry name" value="PROTEIN_KINASE_ST"/>
    <property type="match status" value="1"/>
</dbReference>
<dbReference type="FunFam" id="1.10.510.10:FF:000014">
    <property type="entry name" value="Non-specific serine/threonine protein kinase"/>
    <property type="match status" value="1"/>
</dbReference>
<feature type="region of interest" description="Disordered" evidence="19">
    <location>
        <begin position="995"/>
        <end position="1036"/>
    </location>
</feature>
<dbReference type="GO" id="GO:0004674">
    <property type="term" value="F:protein serine/threonine kinase activity"/>
    <property type="evidence" value="ECO:0007669"/>
    <property type="project" value="UniProtKB-KW"/>
</dbReference>
<keyword evidence="13" id="KW-0460">Magnesium</keyword>
<dbReference type="Gene3D" id="1.20.5.340">
    <property type="match status" value="1"/>
</dbReference>
<dbReference type="FunFam" id="3.30.60.20:FF:000005">
    <property type="entry name" value="Non-specific serine/threonine protein kinase"/>
    <property type="match status" value="1"/>
</dbReference>
<dbReference type="FunFam" id="2.30.29.30:FF:000032">
    <property type="entry name" value="Non-specific serine/threonine protein kinase"/>
    <property type="match status" value="1"/>
</dbReference>
<dbReference type="GO" id="GO:0008270">
    <property type="term" value="F:zinc ion binding"/>
    <property type="evidence" value="ECO:0007669"/>
    <property type="project" value="UniProtKB-KW"/>
</dbReference>
<dbReference type="Gene3D" id="3.30.200.20">
    <property type="entry name" value="Phosphorylase Kinase, domain 1"/>
    <property type="match status" value="1"/>
</dbReference>
<dbReference type="CDD" id="cd05597">
    <property type="entry name" value="STKc_DMPK_like"/>
    <property type="match status" value="1"/>
</dbReference>
<dbReference type="InterPro" id="IPR002219">
    <property type="entry name" value="PKC_DAG/PE"/>
</dbReference>
<dbReference type="EMBL" id="HF586479">
    <property type="protein sequence ID" value="CCQ71366.1"/>
    <property type="molecule type" value="Genomic_DNA"/>
</dbReference>
<dbReference type="PROSITE" id="PS00107">
    <property type="entry name" value="PROTEIN_KINASE_ATP"/>
    <property type="match status" value="1"/>
</dbReference>
<feature type="compositionally biased region" description="Pro residues" evidence="19">
    <location>
        <begin position="1712"/>
        <end position="1725"/>
    </location>
</feature>
<organism evidence="26">
    <name type="scientific">Cotesia congregata</name>
    <name type="common">Parasitoid wasp</name>
    <name type="synonym">Apanteles congregatus</name>
    <dbReference type="NCBI Taxonomy" id="51543"/>
    <lineage>
        <taxon>Eukaryota</taxon>
        <taxon>Metazoa</taxon>
        <taxon>Ecdysozoa</taxon>
        <taxon>Arthropoda</taxon>
        <taxon>Hexapoda</taxon>
        <taxon>Insecta</taxon>
        <taxon>Pterygota</taxon>
        <taxon>Neoptera</taxon>
        <taxon>Endopterygota</taxon>
        <taxon>Hymenoptera</taxon>
        <taxon>Apocrita</taxon>
        <taxon>Ichneumonoidea</taxon>
        <taxon>Braconidae</taxon>
        <taxon>Microgastrinae</taxon>
        <taxon>Cotesia</taxon>
    </lineage>
</organism>
<dbReference type="Pfam" id="PF15796">
    <property type="entry name" value="KELK"/>
    <property type="match status" value="1"/>
</dbReference>
<keyword evidence="11" id="KW-0862">Zinc</keyword>
<dbReference type="PROSITE" id="PS50011">
    <property type="entry name" value="PROTEIN_KINASE_DOM"/>
    <property type="match status" value="1"/>
</dbReference>
<comment type="similarity">
    <text evidence="2">Belongs to the protein kinase superfamily. AGC Ser/Thr protein kinase family. DMPK subfamily.</text>
</comment>
<dbReference type="Pfam" id="PF00780">
    <property type="entry name" value="CNH"/>
    <property type="match status" value="1"/>
</dbReference>
<evidence type="ECO:0000259" key="21">
    <source>
        <dbReference type="PROSITE" id="PS50011"/>
    </source>
</evidence>
<dbReference type="SMART" id="SM00036">
    <property type="entry name" value="CNH"/>
    <property type="match status" value="1"/>
</dbReference>
<dbReference type="GO" id="GO:0005737">
    <property type="term" value="C:cytoplasm"/>
    <property type="evidence" value="ECO:0007669"/>
    <property type="project" value="TreeGrafter"/>
</dbReference>
<dbReference type="GO" id="GO:0031032">
    <property type="term" value="P:actomyosin structure organization"/>
    <property type="evidence" value="ECO:0007669"/>
    <property type="project" value="TreeGrafter"/>
</dbReference>
<dbReference type="FunFam" id="3.30.200.20:FF:001055">
    <property type="entry name" value="Serine/threonine-protein kinase MRCK beta"/>
    <property type="match status" value="1"/>
</dbReference>
<dbReference type="InterPro" id="IPR000095">
    <property type="entry name" value="CRIB_dom"/>
</dbReference>
<dbReference type="PRINTS" id="PR00008">
    <property type="entry name" value="DAGPEDOMAIN"/>
</dbReference>
<feature type="compositionally biased region" description="Basic and acidic residues" evidence="19">
    <location>
        <begin position="536"/>
        <end position="546"/>
    </location>
</feature>
<gene>
    <name evidence="26" type="primary">gek</name>
</gene>
<evidence type="ECO:0000256" key="14">
    <source>
        <dbReference type="ARBA" id="ARBA00023054"/>
    </source>
</evidence>
<evidence type="ECO:0000256" key="6">
    <source>
        <dbReference type="ARBA" id="ARBA00022679"/>
    </source>
</evidence>
<evidence type="ECO:0000256" key="10">
    <source>
        <dbReference type="ARBA" id="ARBA00022777"/>
    </source>
</evidence>
<feature type="domain" description="AGC-kinase C-terminal" evidence="25">
    <location>
        <begin position="380"/>
        <end position="450"/>
    </location>
</feature>
<dbReference type="SMART" id="SM00233">
    <property type="entry name" value="PH"/>
    <property type="match status" value="1"/>
</dbReference>
<dbReference type="SMART" id="SM00133">
    <property type="entry name" value="S_TK_X"/>
    <property type="match status" value="1"/>
</dbReference>
<dbReference type="Pfam" id="PF00433">
    <property type="entry name" value="Pkinase_C"/>
    <property type="match status" value="1"/>
</dbReference>
<evidence type="ECO:0000256" key="15">
    <source>
        <dbReference type="ARBA" id="ARBA00047899"/>
    </source>
</evidence>
<evidence type="ECO:0000256" key="1">
    <source>
        <dbReference type="ARBA" id="ARBA00001946"/>
    </source>
</evidence>